<feature type="compositionally biased region" description="Acidic residues" evidence="1">
    <location>
        <begin position="558"/>
        <end position="574"/>
    </location>
</feature>
<feature type="region of interest" description="Disordered" evidence="1">
    <location>
        <begin position="187"/>
        <end position="245"/>
    </location>
</feature>
<dbReference type="Proteomes" id="UP000038010">
    <property type="component" value="Unassembled WGS sequence"/>
</dbReference>
<keyword evidence="2" id="KW-0812">Transmembrane</keyword>
<accession>A0A0N1H573</accession>
<evidence type="ECO:0000256" key="2">
    <source>
        <dbReference type="SAM" id="Phobius"/>
    </source>
</evidence>
<feature type="compositionally biased region" description="Basic and acidic residues" evidence="1">
    <location>
        <begin position="206"/>
        <end position="217"/>
    </location>
</feature>
<feature type="region of interest" description="Disordered" evidence="1">
    <location>
        <begin position="317"/>
        <end position="456"/>
    </location>
</feature>
<feature type="compositionally biased region" description="Basic and acidic residues" evidence="1">
    <location>
        <begin position="1"/>
        <end position="15"/>
    </location>
</feature>
<dbReference type="AlphaFoldDB" id="A0A0N1H573"/>
<organism evidence="3 4">
    <name type="scientific">Cyphellophora attinorum</name>
    <dbReference type="NCBI Taxonomy" id="1664694"/>
    <lineage>
        <taxon>Eukaryota</taxon>
        <taxon>Fungi</taxon>
        <taxon>Dikarya</taxon>
        <taxon>Ascomycota</taxon>
        <taxon>Pezizomycotina</taxon>
        <taxon>Eurotiomycetes</taxon>
        <taxon>Chaetothyriomycetidae</taxon>
        <taxon>Chaetothyriales</taxon>
        <taxon>Cyphellophoraceae</taxon>
        <taxon>Cyphellophora</taxon>
    </lineage>
</organism>
<protein>
    <submittedName>
        <fullName evidence="3">Uncharacterized protein</fullName>
    </submittedName>
</protein>
<proteinExistence type="predicted"/>
<name>A0A0N1H573_9EURO</name>
<feature type="compositionally biased region" description="Basic and acidic residues" evidence="1">
    <location>
        <begin position="590"/>
        <end position="607"/>
    </location>
</feature>
<dbReference type="RefSeq" id="XP_018000740.1">
    <property type="nucleotide sequence ID" value="XM_018139608.1"/>
</dbReference>
<sequence>MSIDDRSNRFEEPTAQHHPTSPVPFKPPTMQLIYLINFFSQLLPLSLLIANTLRPRLPTQQLPIQATESQQRSTLDDLPIPQPSSSFVVHAYAPQGPPEYLRSPSNTPIPAHPPPLTAPPDHRYQACLPKVYLGQLPQQPQAHSTTSLLTAQALPLVIIWVIYFVFLPIAVAFLLQRWALVPETLPVGMHQRDPGGEGKLPVGRLKSPEGDGRKETGSRAPQQQPDKPGTSGPRNSNAGSGIEQGRIWNKRSGMVFATGRGVLGRPRGGDKGLPSRATTTSPTAPAAKDTHKRMNPGDDVHIHLALFPVPAFFAEGGDGAGKGGHGAGRHSGDDDIMDLDQPPTPPPKPKKRKNRRYRGKPHPSPNNRGSPSHAGPSLPVNWTPFFDKPYHSASSHSSGSYWSKEDGWPPTSPDPPSTPSLTYHDPQVPLPEPDDALGAFILHNDPPPTHHLRRETRKIRDETYECPRTYYAEDWMSAKNRAAAAKGKGRERMSVAEKEAKMRLGSWKNIFTGQGSRAAERAREEGVARERAEEERVRTMRAVLAERRDGREDSAVKDEDENEEMSLDGVEDSENEKGFDGGEEAESDDEGRRRGDEMEVDDSRGQEDVAGPSLRYRGRKRKAQEDDADEQPQAATNESRMSKVRKMWRAKLAAKELRRFVE</sequence>
<feature type="compositionally biased region" description="Basic residues" evidence="1">
    <location>
        <begin position="348"/>
        <end position="361"/>
    </location>
</feature>
<dbReference type="EMBL" id="LFJN01000011">
    <property type="protein sequence ID" value="KPI40777.1"/>
    <property type="molecule type" value="Genomic_DNA"/>
</dbReference>
<feature type="compositionally biased region" description="Basic and acidic residues" evidence="1">
    <location>
        <begin position="518"/>
        <end position="557"/>
    </location>
</feature>
<feature type="compositionally biased region" description="Low complexity" evidence="1">
    <location>
        <begin position="392"/>
        <end position="402"/>
    </location>
</feature>
<keyword evidence="2" id="KW-1133">Transmembrane helix</keyword>
<dbReference type="GeneID" id="28731488"/>
<feature type="compositionally biased region" description="Low complexity" evidence="1">
    <location>
        <begin position="274"/>
        <end position="287"/>
    </location>
</feature>
<feature type="compositionally biased region" description="Gly residues" evidence="1">
    <location>
        <begin position="317"/>
        <end position="326"/>
    </location>
</feature>
<gene>
    <name evidence="3" type="ORF">AB675_10812</name>
</gene>
<reference evidence="3 4" key="1">
    <citation type="submission" date="2015-06" db="EMBL/GenBank/DDBJ databases">
        <title>Draft genome of the ant-associated black yeast Phialophora attae CBS 131958.</title>
        <authorList>
            <person name="Moreno L.F."/>
            <person name="Stielow B.J."/>
            <person name="de Hoog S."/>
            <person name="Vicente V.A."/>
            <person name="Weiss V.A."/>
            <person name="de Vries M."/>
            <person name="Cruz L.M."/>
            <person name="Souza E.M."/>
        </authorList>
    </citation>
    <scope>NUCLEOTIDE SEQUENCE [LARGE SCALE GENOMIC DNA]</scope>
    <source>
        <strain evidence="3 4">CBS 131958</strain>
    </source>
</reference>
<evidence type="ECO:0000256" key="1">
    <source>
        <dbReference type="SAM" id="MobiDB-lite"/>
    </source>
</evidence>
<comment type="caution">
    <text evidence="3">The sequence shown here is derived from an EMBL/GenBank/DDBJ whole genome shotgun (WGS) entry which is preliminary data.</text>
</comment>
<keyword evidence="4" id="KW-1185">Reference proteome</keyword>
<evidence type="ECO:0000313" key="3">
    <source>
        <dbReference type="EMBL" id="KPI40777.1"/>
    </source>
</evidence>
<feature type="region of interest" description="Disordered" evidence="1">
    <location>
        <begin position="259"/>
        <end position="297"/>
    </location>
</feature>
<evidence type="ECO:0000313" key="4">
    <source>
        <dbReference type="Proteomes" id="UP000038010"/>
    </source>
</evidence>
<feature type="transmembrane region" description="Helical" evidence="2">
    <location>
        <begin position="32"/>
        <end position="53"/>
    </location>
</feature>
<feature type="region of interest" description="Disordered" evidence="1">
    <location>
        <begin position="1"/>
        <end position="24"/>
    </location>
</feature>
<feature type="region of interest" description="Disordered" evidence="1">
    <location>
        <begin position="513"/>
        <end position="643"/>
    </location>
</feature>
<dbReference type="VEuPathDB" id="FungiDB:AB675_10812"/>
<keyword evidence="2" id="KW-0472">Membrane</keyword>
<feature type="transmembrane region" description="Helical" evidence="2">
    <location>
        <begin position="153"/>
        <end position="175"/>
    </location>
</feature>